<accession>A0A0F9R0V8</accession>
<protein>
    <recommendedName>
        <fullName evidence="3">DUF2127 domain-containing protein</fullName>
    </recommendedName>
</protein>
<dbReference type="AlphaFoldDB" id="A0A0F9R0V8"/>
<feature type="transmembrane region" description="Helical" evidence="1">
    <location>
        <begin position="46"/>
        <end position="67"/>
    </location>
</feature>
<name>A0A0F9R0V8_9ZZZZ</name>
<evidence type="ECO:0008006" key="3">
    <source>
        <dbReference type="Google" id="ProtNLM"/>
    </source>
</evidence>
<proteinExistence type="predicted"/>
<gene>
    <name evidence="2" type="ORF">LCGC14_0710050</name>
</gene>
<keyword evidence="1" id="KW-0812">Transmembrane</keyword>
<feature type="transmembrane region" description="Helical" evidence="1">
    <location>
        <begin position="113"/>
        <end position="132"/>
    </location>
</feature>
<keyword evidence="1" id="KW-0472">Membrane</keyword>
<feature type="transmembrane region" description="Helical" evidence="1">
    <location>
        <begin position="79"/>
        <end position="101"/>
    </location>
</feature>
<dbReference type="EMBL" id="LAZR01001558">
    <property type="protein sequence ID" value="KKN42762.1"/>
    <property type="molecule type" value="Genomic_DNA"/>
</dbReference>
<comment type="caution">
    <text evidence="2">The sequence shown here is derived from an EMBL/GenBank/DDBJ whole genome shotgun (WGS) entry which is preliminary data.</text>
</comment>
<evidence type="ECO:0000256" key="1">
    <source>
        <dbReference type="SAM" id="Phobius"/>
    </source>
</evidence>
<feature type="transmembrane region" description="Helical" evidence="1">
    <location>
        <begin position="12"/>
        <end position="34"/>
    </location>
</feature>
<evidence type="ECO:0000313" key="2">
    <source>
        <dbReference type="EMBL" id="KKN42762.1"/>
    </source>
</evidence>
<organism evidence="2">
    <name type="scientific">marine sediment metagenome</name>
    <dbReference type="NCBI Taxonomy" id="412755"/>
    <lineage>
        <taxon>unclassified sequences</taxon>
        <taxon>metagenomes</taxon>
        <taxon>ecological metagenomes</taxon>
    </lineage>
</organism>
<reference evidence="2" key="1">
    <citation type="journal article" date="2015" name="Nature">
        <title>Complex archaea that bridge the gap between prokaryotes and eukaryotes.</title>
        <authorList>
            <person name="Spang A."/>
            <person name="Saw J.H."/>
            <person name="Jorgensen S.L."/>
            <person name="Zaremba-Niedzwiedzka K."/>
            <person name="Martijn J."/>
            <person name="Lind A.E."/>
            <person name="van Eijk R."/>
            <person name="Schleper C."/>
            <person name="Guy L."/>
            <person name="Ettema T.J."/>
        </authorList>
    </citation>
    <scope>NUCLEOTIDE SEQUENCE</scope>
</reference>
<keyword evidence="1" id="KW-1133">Transmembrane helix</keyword>
<sequence>MTEIKKITKISILAYGIVCLIFAIMLIFLLDFWIAAVNMPTWLNEFHPRGFGGALLVVVFFAIFVLFNKDWEWEKIKVAYLVVYSWLPINIIMEVSVTAIFLPTLSNELLSQIIMDVILMSILLVLGVYSYIKQRE</sequence>